<dbReference type="Proteomes" id="UP000036959">
    <property type="component" value="Unassembled WGS sequence"/>
</dbReference>
<dbReference type="GO" id="GO:0004462">
    <property type="term" value="F:lactoylglutathione lyase activity"/>
    <property type="evidence" value="ECO:0007669"/>
    <property type="project" value="UniProtKB-EC"/>
</dbReference>
<dbReference type="PROSITE" id="PS51819">
    <property type="entry name" value="VOC"/>
    <property type="match status" value="1"/>
</dbReference>
<feature type="domain" description="VOC" evidence="1">
    <location>
        <begin position="2"/>
        <end position="127"/>
    </location>
</feature>
<gene>
    <name evidence="2" type="ORF">BVER_04147c</name>
</gene>
<sequence length="127" mass="13822">MNIAHIALWTRDLDAAAQFWRRYFQADVGAIYRSERRPGFASRFVRLPGERTSIELMTGPWIAHASADECVGWDHLAISLGSATAVDALAARCAADSLLVSPPRTTGDGFYEAVIATPDGTRIEITA</sequence>
<dbReference type="OrthoDB" id="9800438at2"/>
<dbReference type="InterPro" id="IPR037523">
    <property type="entry name" value="VOC_core"/>
</dbReference>
<dbReference type="SUPFAM" id="SSF54593">
    <property type="entry name" value="Glyoxalase/Bleomycin resistance protein/Dihydroxybiphenyl dioxygenase"/>
    <property type="match status" value="1"/>
</dbReference>
<keyword evidence="2" id="KW-0456">Lyase</keyword>
<dbReference type="InterPro" id="IPR051332">
    <property type="entry name" value="Fosfomycin_Res_Enzymes"/>
</dbReference>
<evidence type="ECO:0000259" key="1">
    <source>
        <dbReference type="PROSITE" id="PS51819"/>
    </source>
</evidence>
<dbReference type="Pfam" id="PF00903">
    <property type="entry name" value="Glyoxalase"/>
    <property type="match status" value="1"/>
</dbReference>
<proteinExistence type="predicted"/>
<reference evidence="3" key="1">
    <citation type="submission" date="2015-06" db="EMBL/GenBank/DDBJ databases">
        <title>Comparative genomics of Burkholderia leaf nodule symbionts.</title>
        <authorList>
            <person name="Carlier A."/>
            <person name="Eberl L."/>
            <person name="Pinto-Carbo M."/>
        </authorList>
    </citation>
    <scope>NUCLEOTIDE SEQUENCE [LARGE SCALE GENOMIC DNA]</scope>
    <source>
        <strain evidence="3">UZHbot4</strain>
    </source>
</reference>
<dbReference type="EMBL" id="LFJJ01000026">
    <property type="protein sequence ID" value="KND61280.1"/>
    <property type="molecule type" value="Genomic_DNA"/>
</dbReference>
<name>A0A0L0MG64_9BURK</name>
<accession>A0A0L0MG64</accession>
<dbReference type="PATRIC" id="fig|242163.4.peg.3699"/>
<dbReference type="InterPro" id="IPR029068">
    <property type="entry name" value="Glyas_Bleomycin-R_OHBP_Dase"/>
</dbReference>
<protein>
    <submittedName>
        <fullName evidence="2">Putative glyoxylase family protein (Lactoylglutathione lyase)</fullName>
        <ecNumber evidence="2">4.4.1.5</ecNumber>
    </submittedName>
</protein>
<dbReference type="PANTHER" id="PTHR36113:SF1">
    <property type="entry name" value="GLYOXALASE_BLEOMYCIN RESISTANCE PROTEIN_DIOXYGENASE"/>
    <property type="match status" value="1"/>
</dbReference>
<evidence type="ECO:0000313" key="2">
    <source>
        <dbReference type="EMBL" id="KND61280.1"/>
    </source>
</evidence>
<keyword evidence="3" id="KW-1185">Reference proteome</keyword>
<evidence type="ECO:0000313" key="3">
    <source>
        <dbReference type="Proteomes" id="UP000036959"/>
    </source>
</evidence>
<comment type="caution">
    <text evidence="2">The sequence shown here is derived from an EMBL/GenBank/DDBJ whole genome shotgun (WGS) entry which is preliminary data.</text>
</comment>
<dbReference type="RefSeq" id="WP_050452802.1">
    <property type="nucleotide sequence ID" value="NZ_LFJJ01000026.1"/>
</dbReference>
<organism evidence="2 3">
    <name type="scientific">Candidatus Burkholderia verschuerenii</name>
    <dbReference type="NCBI Taxonomy" id="242163"/>
    <lineage>
        <taxon>Bacteria</taxon>
        <taxon>Pseudomonadati</taxon>
        <taxon>Pseudomonadota</taxon>
        <taxon>Betaproteobacteria</taxon>
        <taxon>Burkholderiales</taxon>
        <taxon>Burkholderiaceae</taxon>
        <taxon>Burkholderia</taxon>
    </lineage>
</organism>
<dbReference type="EC" id="4.4.1.5" evidence="2"/>
<dbReference type="AlphaFoldDB" id="A0A0L0MG64"/>
<dbReference type="Gene3D" id="3.10.180.10">
    <property type="entry name" value="2,3-Dihydroxybiphenyl 1,2-Dioxygenase, domain 1"/>
    <property type="match status" value="1"/>
</dbReference>
<dbReference type="InterPro" id="IPR004360">
    <property type="entry name" value="Glyas_Fos-R_dOase_dom"/>
</dbReference>
<dbReference type="PANTHER" id="PTHR36113">
    <property type="entry name" value="LYASE, PUTATIVE-RELATED-RELATED"/>
    <property type="match status" value="1"/>
</dbReference>